<sequence>MTLSNIIIAVVVLAAAAYILRHVIGLFKGTKGCCSGGCSGGCPSCCAAEKKSSEKQKPAEK</sequence>
<dbReference type="KEGG" id="meg:DKB62_01930"/>
<feature type="transmembrane region" description="Helical" evidence="1">
    <location>
        <begin position="6"/>
        <end position="24"/>
    </location>
</feature>
<dbReference type="RefSeq" id="WP_107195906.1">
    <property type="nucleotide sequence ID" value="NZ_CALYAU010000003.1"/>
</dbReference>
<evidence type="ECO:0000313" key="2">
    <source>
        <dbReference type="EMBL" id="AXL20426.1"/>
    </source>
</evidence>
<name>A0A346AX33_9FIRM</name>
<dbReference type="AlphaFoldDB" id="A0A346AX33"/>
<evidence type="ECO:0000256" key="1">
    <source>
        <dbReference type="SAM" id="Phobius"/>
    </source>
</evidence>
<gene>
    <name evidence="2" type="ORF">DKB62_01930</name>
</gene>
<keyword evidence="1" id="KW-0472">Membrane</keyword>
<dbReference type="EMBL" id="CP029462">
    <property type="protein sequence ID" value="AXL20426.1"/>
    <property type="molecule type" value="Genomic_DNA"/>
</dbReference>
<reference evidence="2 3" key="1">
    <citation type="submission" date="2018-05" db="EMBL/GenBank/DDBJ databases">
        <title>Complete genome sequence of Megasphaera sp. AJH120T, isolated from the ceca of a chicken.</title>
        <authorList>
            <person name="Maki J."/>
            <person name="Looft T."/>
        </authorList>
    </citation>
    <scope>NUCLEOTIDE SEQUENCE [LARGE SCALE GENOMIC DNA]</scope>
    <source>
        <strain evidence="2 3">AJH120</strain>
    </source>
</reference>
<proteinExistence type="predicted"/>
<keyword evidence="1" id="KW-0812">Transmembrane</keyword>
<dbReference type="Proteomes" id="UP000254337">
    <property type="component" value="Chromosome"/>
</dbReference>
<keyword evidence="1" id="KW-1133">Transmembrane helix</keyword>
<dbReference type="Pfam" id="PF12669">
    <property type="entry name" value="FeoB_associated"/>
    <property type="match status" value="1"/>
</dbReference>
<accession>A0A346AX33</accession>
<keyword evidence="3" id="KW-1185">Reference proteome</keyword>
<organism evidence="2 3">
    <name type="scientific">Megasphaera stantonii</name>
    <dbReference type="NCBI Taxonomy" id="2144175"/>
    <lineage>
        <taxon>Bacteria</taxon>
        <taxon>Bacillati</taxon>
        <taxon>Bacillota</taxon>
        <taxon>Negativicutes</taxon>
        <taxon>Veillonellales</taxon>
        <taxon>Veillonellaceae</taxon>
        <taxon>Megasphaera</taxon>
    </lineage>
</organism>
<evidence type="ECO:0000313" key="3">
    <source>
        <dbReference type="Proteomes" id="UP000254337"/>
    </source>
</evidence>
<protein>
    <submittedName>
        <fullName evidence="2">FeoB-associated Cys-rich membrane protein</fullName>
    </submittedName>
</protein>